<dbReference type="InterPro" id="IPR001958">
    <property type="entry name" value="Tet-R_TetA/multi-R_MdtG-like"/>
</dbReference>
<dbReference type="GO" id="GO:0042910">
    <property type="term" value="F:xenobiotic transmembrane transporter activity"/>
    <property type="evidence" value="ECO:0007669"/>
    <property type="project" value="InterPro"/>
</dbReference>
<keyword evidence="7 8" id="KW-0472">Membrane</keyword>
<feature type="transmembrane region" description="Helical" evidence="8">
    <location>
        <begin position="75"/>
        <end position="94"/>
    </location>
</feature>
<evidence type="ECO:0000256" key="5">
    <source>
        <dbReference type="ARBA" id="ARBA00022692"/>
    </source>
</evidence>
<dbReference type="NCBIfam" id="TIGR00710">
    <property type="entry name" value="efflux_Bcr_CflA"/>
    <property type="match status" value="1"/>
</dbReference>
<keyword evidence="4" id="KW-1003">Cell membrane</keyword>
<reference evidence="10 11" key="1">
    <citation type="journal article" date="2019" name="Biochem. Eng. J.">
        <title>Metabolic engineering of the marine bacteria Neptunomonas concharum for the production of acetoin and meso-2,3-butanediol from acetate.</title>
        <authorList>
            <person name="Li W."/>
            <person name="Pu N."/>
            <person name="Liu C.-X."/>
            <person name="Yuan Q.-P."/>
            <person name="Li Z.-J."/>
        </authorList>
    </citation>
    <scope>NUCLEOTIDE SEQUENCE [LARGE SCALE GENOMIC DNA]</scope>
    <source>
        <strain evidence="10 11">JCM17730</strain>
    </source>
</reference>
<dbReference type="PROSITE" id="PS50850">
    <property type="entry name" value="MFS"/>
    <property type="match status" value="1"/>
</dbReference>
<feature type="transmembrane region" description="Helical" evidence="8">
    <location>
        <begin position="305"/>
        <end position="323"/>
    </location>
</feature>
<evidence type="ECO:0000256" key="8">
    <source>
        <dbReference type="RuleBase" id="RU365088"/>
    </source>
</evidence>
<evidence type="ECO:0000256" key="3">
    <source>
        <dbReference type="ARBA" id="ARBA00022448"/>
    </source>
</evidence>
<dbReference type="PANTHER" id="PTHR23502:SF132">
    <property type="entry name" value="POLYAMINE TRANSPORTER 2-RELATED"/>
    <property type="match status" value="1"/>
</dbReference>
<dbReference type="Gene3D" id="1.20.1720.10">
    <property type="entry name" value="Multidrug resistance protein D"/>
    <property type="match status" value="1"/>
</dbReference>
<dbReference type="KEGG" id="ncu:F0U83_10215"/>
<dbReference type="Proteomes" id="UP000324760">
    <property type="component" value="Chromosome"/>
</dbReference>
<keyword evidence="8" id="KW-0997">Cell inner membrane</keyword>
<dbReference type="PRINTS" id="PR01035">
    <property type="entry name" value="TCRTETA"/>
</dbReference>
<dbReference type="InterPro" id="IPR004812">
    <property type="entry name" value="Efflux_drug-R_Bcr/CmlA"/>
</dbReference>
<dbReference type="NCBIfam" id="NF008314">
    <property type="entry name" value="PRK11102.1"/>
    <property type="match status" value="1"/>
</dbReference>
<dbReference type="InterPro" id="IPR020846">
    <property type="entry name" value="MFS_dom"/>
</dbReference>
<dbReference type="PANTHER" id="PTHR23502">
    <property type="entry name" value="MAJOR FACILITATOR SUPERFAMILY"/>
    <property type="match status" value="1"/>
</dbReference>
<keyword evidence="6 8" id="KW-1133">Transmembrane helix</keyword>
<dbReference type="OrthoDB" id="9814303at2"/>
<feature type="transmembrane region" description="Helical" evidence="8">
    <location>
        <begin position="42"/>
        <end position="63"/>
    </location>
</feature>
<feature type="transmembrane region" description="Helical" evidence="8">
    <location>
        <begin position="163"/>
        <end position="181"/>
    </location>
</feature>
<feature type="domain" description="Major facilitator superfamily (MFS) profile" evidence="9">
    <location>
        <begin position="9"/>
        <end position="394"/>
    </location>
</feature>
<sequence length="399" mass="42270">MFVPTSLATILLLASVVALGPLSTDMYLPSLPRLTDELNASVDQVQITLSIFFAGFAFAQLLYGPLADRFGRKSILLGGLVLFTAASFGCATATSIEELILYRFLQALGACGGPVLGRTMIRDIYGPTQSARVLSMMGTIMALAPAVAPIIGGYMLLVFNWSAIFIFLGVYGAIVTLMIFFKIRESLQPENVNSLRPSAILRNYGELISSRVFLGYTLCCSFTFSGLFSFLSGSSFVLIDFFGVPEKNYGFYFTAVVLGYMTGTQLAQRLGPKLGINKMLVLGTSIATIAGGAMLSASLLSIHNLYWLISCQVVFMIAVGMVMPQAMAGAMGPFPKMAGTASALLGFTQSAIAAVVGLIVGHSHTGTPTVMAASIAAMGTLALLSYLIIIKPISANQPN</sequence>
<feature type="transmembrane region" description="Helical" evidence="8">
    <location>
        <begin position="344"/>
        <end position="364"/>
    </location>
</feature>
<feature type="transmembrane region" description="Helical" evidence="8">
    <location>
        <begin position="212"/>
        <end position="237"/>
    </location>
</feature>
<dbReference type="GO" id="GO:0005886">
    <property type="term" value="C:plasma membrane"/>
    <property type="evidence" value="ECO:0007669"/>
    <property type="project" value="UniProtKB-SubCell"/>
</dbReference>
<organism evidence="10 11">
    <name type="scientific">Neptunomonas concharum</name>
    <dbReference type="NCBI Taxonomy" id="1031538"/>
    <lineage>
        <taxon>Bacteria</taxon>
        <taxon>Pseudomonadati</taxon>
        <taxon>Pseudomonadota</taxon>
        <taxon>Gammaproteobacteria</taxon>
        <taxon>Oceanospirillales</taxon>
        <taxon>Oceanospirillaceae</taxon>
        <taxon>Neptunomonas</taxon>
    </lineage>
</organism>
<keyword evidence="5 8" id="KW-0812">Transmembrane</keyword>
<feature type="transmembrane region" description="Helical" evidence="8">
    <location>
        <begin position="249"/>
        <end position="267"/>
    </location>
</feature>
<name>A0A5P1RBT7_9GAMM</name>
<protein>
    <recommendedName>
        <fullName evidence="8">Bcr/CflA family efflux transporter</fullName>
    </recommendedName>
</protein>
<evidence type="ECO:0000256" key="6">
    <source>
        <dbReference type="ARBA" id="ARBA00022989"/>
    </source>
</evidence>
<dbReference type="AlphaFoldDB" id="A0A5P1RBT7"/>
<evidence type="ECO:0000256" key="2">
    <source>
        <dbReference type="ARBA" id="ARBA00006236"/>
    </source>
</evidence>
<dbReference type="CDD" id="cd17320">
    <property type="entry name" value="MFS_MdfA_MDR_like"/>
    <property type="match status" value="1"/>
</dbReference>
<feature type="transmembrane region" description="Helical" evidence="8">
    <location>
        <begin position="279"/>
        <end position="299"/>
    </location>
</feature>
<feature type="transmembrane region" description="Helical" evidence="8">
    <location>
        <begin position="133"/>
        <end position="157"/>
    </location>
</feature>
<feature type="transmembrane region" description="Helical" evidence="8">
    <location>
        <begin position="370"/>
        <end position="389"/>
    </location>
</feature>
<dbReference type="RefSeq" id="WP_138987634.1">
    <property type="nucleotide sequence ID" value="NZ_CP043869.1"/>
</dbReference>
<gene>
    <name evidence="10" type="ORF">F0U83_10215</name>
</gene>
<evidence type="ECO:0000256" key="7">
    <source>
        <dbReference type="ARBA" id="ARBA00023136"/>
    </source>
</evidence>
<dbReference type="GO" id="GO:1990961">
    <property type="term" value="P:xenobiotic detoxification by transmembrane export across the plasma membrane"/>
    <property type="evidence" value="ECO:0007669"/>
    <property type="project" value="InterPro"/>
</dbReference>
<keyword evidence="11" id="KW-1185">Reference proteome</keyword>
<evidence type="ECO:0000256" key="1">
    <source>
        <dbReference type="ARBA" id="ARBA00004651"/>
    </source>
</evidence>
<dbReference type="EMBL" id="CP043869">
    <property type="protein sequence ID" value="QEQ97057.1"/>
    <property type="molecule type" value="Genomic_DNA"/>
</dbReference>
<evidence type="ECO:0000313" key="11">
    <source>
        <dbReference type="Proteomes" id="UP000324760"/>
    </source>
</evidence>
<comment type="caution">
    <text evidence="8">Lacks conserved residue(s) required for the propagation of feature annotation.</text>
</comment>
<comment type="subcellular location">
    <subcellularLocation>
        <location evidence="8">Cell inner membrane</location>
        <topology evidence="8">Multi-pass membrane protein</topology>
    </subcellularLocation>
    <subcellularLocation>
        <location evidence="1">Cell membrane</location>
        <topology evidence="1">Multi-pass membrane protein</topology>
    </subcellularLocation>
</comment>
<accession>A0A5P1RBT7</accession>
<dbReference type="FunFam" id="1.20.1720.10:FF:000005">
    <property type="entry name" value="Bcr/CflA family efflux transporter"/>
    <property type="match status" value="1"/>
</dbReference>
<dbReference type="InterPro" id="IPR011701">
    <property type="entry name" value="MFS"/>
</dbReference>
<keyword evidence="3 8" id="KW-0813">Transport</keyword>
<evidence type="ECO:0000259" key="9">
    <source>
        <dbReference type="PROSITE" id="PS50850"/>
    </source>
</evidence>
<evidence type="ECO:0000256" key="4">
    <source>
        <dbReference type="ARBA" id="ARBA00022475"/>
    </source>
</evidence>
<dbReference type="InterPro" id="IPR036259">
    <property type="entry name" value="MFS_trans_sf"/>
</dbReference>
<proteinExistence type="inferred from homology"/>
<dbReference type="SUPFAM" id="SSF103473">
    <property type="entry name" value="MFS general substrate transporter"/>
    <property type="match status" value="1"/>
</dbReference>
<feature type="transmembrane region" description="Helical" evidence="8">
    <location>
        <begin position="100"/>
        <end position="121"/>
    </location>
</feature>
<dbReference type="Pfam" id="PF07690">
    <property type="entry name" value="MFS_1"/>
    <property type="match status" value="1"/>
</dbReference>
<comment type="similarity">
    <text evidence="2 8">Belongs to the major facilitator superfamily. Bcr/CmlA family.</text>
</comment>
<evidence type="ECO:0000313" key="10">
    <source>
        <dbReference type="EMBL" id="QEQ97057.1"/>
    </source>
</evidence>